<dbReference type="InterPro" id="IPR001747">
    <property type="entry name" value="Vitellogenin_N"/>
</dbReference>
<dbReference type="PROSITE" id="PS51211">
    <property type="entry name" value="VITELLOGENIN"/>
    <property type="match status" value="1"/>
</dbReference>
<dbReference type="InterPro" id="IPR050733">
    <property type="entry name" value="Vitellogenin/Apolipophorin"/>
</dbReference>
<dbReference type="Proteomes" id="UP000677228">
    <property type="component" value="Unassembled WGS sequence"/>
</dbReference>
<evidence type="ECO:0000256" key="1">
    <source>
        <dbReference type="ARBA" id="ARBA00022729"/>
    </source>
</evidence>
<comment type="caution">
    <text evidence="6">The sequence shown here is derived from an EMBL/GenBank/DDBJ whole genome shotgun (WGS) entry which is preliminary data.</text>
</comment>
<dbReference type="PANTHER" id="PTHR23345">
    <property type="entry name" value="VITELLOGENIN-RELATED"/>
    <property type="match status" value="1"/>
</dbReference>
<evidence type="ECO:0000313" key="8">
    <source>
        <dbReference type="Proteomes" id="UP000677228"/>
    </source>
</evidence>
<dbReference type="InterPro" id="IPR015816">
    <property type="entry name" value="Vitellinogen_b-sht_N"/>
</dbReference>
<dbReference type="EMBL" id="CAJNOK010000983">
    <property type="protein sequence ID" value="CAF0786706.1"/>
    <property type="molecule type" value="Genomic_DNA"/>
</dbReference>
<gene>
    <name evidence="6" type="ORF">OVA965_LOCUS3912</name>
    <name evidence="7" type="ORF">TMI583_LOCUS3910</name>
</gene>
<dbReference type="GO" id="GO:0005319">
    <property type="term" value="F:lipid transporter activity"/>
    <property type="evidence" value="ECO:0007669"/>
    <property type="project" value="InterPro"/>
</dbReference>
<name>A0A8S2D2C0_9BILA</name>
<dbReference type="Gene3D" id="2.30.230.10">
    <property type="entry name" value="Lipovitellin, beta-sheet shell regions, chain A"/>
    <property type="match status" value="1"/>
</dbReference>
<evidence type="ECO:0000313" key="6">
    <source>
        <dbReference type="EMBL" id="CAF0786706.1"/>
    </source>
</evidence>
<evidence type="ECO:0000256" key="2">
    <source>
        <dbReference type="ARBA" id="ARBA00022761"/>
    </source>
</evidence>
<evidence type="ECO:0000256" key="3">
    <source>
        <dbReference type="PROSITE-ProRule" id="PRU00557"/>
    </source>
</evidence>
<keyword evidence="1" id="KW-0732">Signal</keyword>
<feature type="region of interest" description="Disordered" evidence="4">
    <location>
        <begin position="2848"/>
        <end position="2875"/>
    </location>
</feature>
<organism evidence="6 8">
    <name type="scientific">Didymodactylos carnosus</name>
    <dbReference type="NCBI Taxonomy" id="1234261"/>
    <lineage>
        <taxon>Eukaryota</taxon>
        <taxon>Metazoa</taxon>
        <taxon>Spiralia</taxon>
        <taxon>Gnathifera</taxon>
        <taxon>Rotifera</taxon>
        <taxon>Eurotatoria</taxon>
        <taxon>Bdelloidea</taxon>
        <taxon>Philodinida</taxon>
        <taxon>Philodinidae</taxon>
        <taxon>Didymodactylos</taxon>
    </lineage>
</organism>
<dbReference type="Proteomes" id="UP000682733">
    <property type="component" value="Unassembled WGS sequence"/>
</dbReference>
<dbReference type="InterPro" id="IPR015819">
    <property type="entry name" value="Lipid_transp_b-sht_shell"/>
</dbReference>
<evidence type="ECO:0000259" key="5">
    <source>
        <dbReference type="PROSITE" id="PS51211"/>
    </source>
</evidence>
<evidence type="ECO:0000313" key="7">
    <source>
        <dbReference type="EMBL" id="CAF3568954.1"/>
    </source>
</evidence>
<accession>A0A8S2D2C0</accession>
<comment type="caution">
    <text evidence="3">Lacks conserved residue(s) required for the propagation of feature annotation.</text>
</comment>
<protein>
    <recommendedName>
        <fullName evidence="5">Vitellogenin domain-containing protein</fullName>
    </recommendedName>
</protein>
<sequence>MTADVHIKGLGDCKYVVQLRNVQVTESYDKNEESVLIGDNEKEVENTIVRFRWLDGLIVLLETDQSAKVEIINFIKGILSILQVTSPVVADGISIVREEDIHGVCTTRYSFDKQDDNTEINKDKQLSTCAKDKLYLSANPALTTLLEPFVIKCKTVIKNAHHPYDEDNDSFDELLKYDDLMGKNHEEESSKVVYIKQEMTLQSGIVNIDNDTLKNVNLQTLQFVPSATFSRTNEKIETLISKIQRLLNSKDWDQFAASHFLEIANELRRMDRNNLNLFIKNSQLKQLVSTFMNTVYAHDPAASLLNLNQITLKFNNPLAVHYIDNPSTDLVDQMIQGARNLNTNQVEDFVGPAATIVKHYADRRNKDATQKVKDFQRAISKFVIYTGQGDTNVITSILAAYTQLGVYDNHVKECLDDQFPLEIQYHALNVIKNIDIQYMNDNEGTMISRDLIDTLTKKLQNKSNTNAVRIWSFHSLFTSFFYNPNETPDIADKLEQTIVTILKEPLNQVNGFIWSKLKYSSIDRLSPLRGIAARLRQHAPRQQYSQMGTFTSRKIELSLPVGREFIIKIDLQIVFENNRIAPSFISTKIYFYGIKHDTSRIPWIDFAVIIENLDWNLADYFLKLDPLMKNSNPDDKEKTKDNLSDNLKTIQENRDQQDEDPDPSVHLYLKFFGSDLRIRDITDKVQDALRTNLQSFLKNQLMNSMKDLASEKPLFRIPLEIGAAVGTSNGLTLHKSCQIGFLGNLSFNLQDNRDKNNIGKFALTNNGVFSFALTCQREVAISWSTIGETMNFASLSSIPFEYQYQRTKNGRLREFNLINTESILLSSDFDYAVRTSKGLKHLSNPHVTPSDSLCLPTTIYRIIGANICLKLNPFKTINLGNIVFPFHIQIRKDPSIKVWRVAWRINEDDSPQYEIGLEKVGASTYPGLGISAKKTDNNFDIEVLTGMKLFHIKGTQNENKFNGKVYDDKNKEVMDASGTLTTDNDELKMEVKLIDNQSKKEILILIMDLNISKKQQIKADIRLSTVDQKKTFSITFDGDFYKPDSKLFHLSGGFNLPDISYEGKFHIQNNTNFTRIELKRTIKFKKTDGSVSGYDFVYNRRKPKQDKIQREHDIQSHLSWRLPQNEHPVKVYDLNCNIKRTLDNQNFTINSALEFTLLTRQPLITEQIEFDYVRRLSSSQNQHLVSPQADLKVKLKTKSKTLGFVIDHHHKIDKQSGNNDNSIQLPKLEVHNKIHVEIDTNKLFPHTLCPIDLNVLSHFNCQFFNEPTLNYTFKYVNKQTQRDAELVYKVNEVTMGDIFIGTSSTNLNWNSKKDQITTQDTFLLCTNPKLFITHSDINTTWDKDSLQLDFEVYPNRSPQQHKIVTRRRKSTSKSNGADFNLTLTTKRTSGFQYLDINGIFYLSQKNIDIKKFIAWKVNNTLKEIDLNVDINFDPSRRLFESHTELLLPIERIPLISNNIQIEQNSQGQLNRFTSKTNAQPLFSHDLTIGVMRETNKSPYIMADNIVIYQHNDDDYVQHFDFAFQRWTTVRSCGKLRQNDDLLFSHDIGYEFSKKTKRIALSLESPMLTKSNGLTAIGELTIDKQTRVGKLNLPKEFGVHFELGTPLTNKAALKFKYDLLGALRSNTSVDGKISFELSLQRGRSFSFDWESSGSWSKALNILSSVNIGDNTSVTALISAQYSPFDTSQLVTKINGRYFGQIFEKSLNILVKQHEISVKGEFKMPNNTNRSFFRYNIGTTYNDNKLIAHIERTDIQQTIVANITTKTCAGERKDSRKCYSGDVVVKSTIDQQGKIGTFDINWIKSSLKWNMNVPDLITMKFDHSHTGKWRADDFTFKTIIDVNMLRADDRKHFHYIGSAIKDDGTWNMISHKTHVSDKNTTEKLINFKFDFKSDIIDKRAGDEQTTLNFDLERNGTKLIDWSSRSISCSSRDPAKVIYGICQMTTFDLKANSQLIRDIRKRLMFPDDPKIDSVIIVNYDGTVKLDLKHDKDLGPHTLILDLNRLKEDTIDFNLSVQPQTDSQPLAIKIIGKVLDNDPISIKYDQISKTNIFYNSTLKYSFNTNDKNAEKSYICTVEKPDDKVLNINCIGERTKLTIDHDQLKRILNVYIDLNKYEDERVGFKFMINPKTNQIDMTLYTFVNTWLLQQQSEKLTTITVKQKGKEVYRVEGTRVNNEEIQVKFLPKNINLKLTWNNLTTILLHQTQPQQHNLLSISFDRKTLKHYLPNLHNRNIPNLDIDQQSQTKIFNRSLIEVIVEPVTIVRLSQATEKFGAHHGKGLDTIKKRFNLEFGNQLLTLYNSQHWKTHYDDVSFPESYTIQLYSNKNNNFIQLSTKKWAETRFINEIEHSINGSKTLTTDLSLVQDYAHKVGALYFFHSNSSRNVITAKELHNQIRSYFIEEFKDVRTSNLVQLTSDIRKSLCDIIQVDYAAVKQIVQDWNEESEKSVLRRLSESVGLIEFFKKYSTYKEFSDNIVKAIRERYQECHEGLKQMIHSLGIIQRVYNLSTRLNQERNKLVERLSTHLEGVLNRTMPMVDEVKVDQRIEQIVQNLLQGFQDVIQRSNDQWKTIFKQIDEATKDEDMKWFRQLIIDIDSTNISTAMDFESNEMFKRLNDSSKLFTSNILKLFRRMRDRREQLRNLLRNAARYVPKLMINETHFEVSVPYGIRPGTYNSLPISIASVLSLVSNRKRMNDTVPAVIFEFFQSQSETFLSYKKFIKSIAKRLSQRNPSLTPERVAIITATGHGIDLHGHYIYLNPVCDYVLLHDFTDLQFSFRYTNGKVYTVIPAQAEIPDHECSKTDRVQACCENDYCSINVPIYYGGRADGVLGDIRDRSDTKPNITQWLDTNCDGREEIQKSSKKPKGEASPVSECDNANDVCY</sequence>
<keyword evidence="2" id="KW-0758">Storage protein</keyword>
<dbReference type="SUPFAM" id="SSF56968">
    <property type="entry name" value="Lipovitellin-phosvitin complex, beta-sheet shell regions"/>
    <property type="match status" value="1"/>
</dbReference>
<dbReference type="EMBL" id="CAJOBA010000983">
    <property type="protein sequence ID" value="CAF3568954.1"/>
    <property type="molecule type" value="Genomic_DNA"/>
</dbReference>
<evidence type="ECO:0000256" key="4">
    <source>
        <dbReference type="SAM" id="MobiDB-lite"/>
    </source>
</evidence>
<proteinExistence type="predicted"/>
<dbReference type="PANTHER" id="PTHR23345:SF15">
    <property type="entry name" value="VITELLOGENIN 1-RELATED"/>
    <property type="match status" value="1"/>
</dbReference>
<feature type="domain" description="Vitellogenin" evidence="5">
    <location>
        <begin position="1"/>
        <end position="1176"/>
    </location>
</feature>
<reference evidence="6" key="1">
    <citation type="submission" date="2021-02" db="EMBL/GenBank/DDBJ databases">
        <authorList>
            <person name="Nowell W R."/>
        </authorList>
    </citation>
    <scope>NUCLEOTIDE SEQUENCE</scope>
</reference>